<dbReference type="CDD" id="cd04178">
    <property type="entry name" value="Nucleostemin_like"/>
    <property type="match status" value="1"/>
</dbReference>
<evidence type="ECO:0000256" key="1">
    <source>
        <dbReference type="ARBA" id="ARBA00004123"/>
    </source>
</evidence>
<dbReference type="InterPro" id="IPR006073">
    <property type="entry name" value="GTP-bd"/>
</dbReference>
<evidence type="ECO:0000256" key="6">
    <source>
        <dbReference type="ARBA" id="ARBA00069022"/>
    </source>
</evidence>
<dbReference type="Proteomes" id="UP000276776">
    <property type="component" value="Unassembled WGS sequence"/>
</dbReference>
<dbReference type="SUPFAM" id="SSF52540">
    <property type="entry name" value="P-loop containing nucleoside triphosphate hydrolases"/>
    <property type="match status" value="1"/>
</dbReference>
<keyword evidence="10" id="KW-1185">Reference proteome</keyword>
<organism evidence="11">
    <name type="scientific">Thelazia callipaeda</name>
    <name type="common">Oriental eyeworm</name>
    <name type="synonym">Parasitic nematode</name>
    <dbReference type="NCBI Taxonomy" id="103827"/>
    <lineage>
        <taxon>Eukaryota</taxon>
        <taxon>Metazoa</taxon>
        <taxon>Ecdysozoa</taxon>
        <taxon>Nematoda</taxon>
        <taxon>Chromadorea</taxon>
        <taxon>Rhabditida</taxon>
        <taxon>Spirurina</taxon>
        <taxon>Spiruromorpha</taxon>
        <taxon>Thelazioidea</taxon>
        <taxon>Thelaziidae</taxon>
        <taxon>Thelazia</taxon>
    </lineage>
</organism>
<evidence type="ECO:0000313" key="9">
    <source>
        <dbReference type="EMBL" id="VDN04435.1"/>
    </source>
</evidence>
<evidence type="ECO:0000259" key="8">
    <source>
        <dbReference type="PROSITE" id="PS51721"/>
    </source>
</evidence>
<keyword evidence="3 7" id="KW-0175">Coiled coil</keyword>
<evidence type="ECO:0000256" key="5">
    <source>
        <dbReference type="ARBA" id="ARBA00023242"/>
    </source>
</evidence>
<dbReference type="Pfam" id="PF01926">
    <property type="entry name" value="MMR_HSR1"/>
    <property type="match status" value="1"/>
</dbReference>
<dbReference type="OMA" id="NWIKYFR"/>
<gene>
    <name evidence="9" type="ORF">TCLT_LOCUS7019</name>
</gene>
<accession>A0A0N5D2C5</accession>
<protein>
    <recommendedName>
        <fullName evidence="6">Guanine nucleotide-binding protein-like 3 homolog</fullName>
    </recommendedName>
</protein>
<dbReference type="WBParaSite" id="TCLT_0000703001-mRNA-1">
    <property type="protein sequence ID" value="TCLT_0000703001-mRNA-1"/>
    <property type="gene ID" value="TCLT_0000703001"/>
</dbReference>
<dbReference type="Gene3D" id="1.10.1580.10">
    <property type="match status" value="1"/>
</dbReference>
<dbReference type="InterPro" id="IPR014813">
    <property type="entry name" value="Gnl3_N_dom"/>
</dbReference>
<dbReference type="InterPro" id="IPR023179">
    <property type="entry name" value="GTP-bd_ortho_bundle_sf"/>
</dbReference>
<dbReference type="InterPro" id="IPR030378">
    <property type="entry name" value="G_CP_dom"/>
</dbReference>
<proteinExistence type="predicted"/>
<evidence type="ECO:0000256" key="2">
    <source>
        <dbReference type="ARBA" id="ARBA00022741"/>
    </source>
</evidence>
<reference evidence="9 10" key="2">
    <citation type="submission" date="2018-11" db="EMBL/GenBank/DDBJ databases">
        <authorList>
            <consortium name="Pathogen Informatics"/>
        </authorList>
    </citation>
    <scope>NUCLEOTIDE SEQUENCE [LARGE SCALE GENOMIC DNA]</scope>
</reference>
<dbReference type="Pfam" id="PF08701">
    <property type="entry name" value="GN3L_Grn1"/>
    <property type="match status" value="1"/>
</dbReference>
<reference evidence="11" key="1">
    <citation type="submission" date="2017-02" db="UniProtKB">
        <authorList>
            <consortium name="WormBaseParasite"/>
        </authorList>
    </citation>
    <scope>IDENTIFICATION</scope>
</reference>
<evidence type="ECO:0000313" key="10">
    <source>
        <dbReference type="Proteomes" id="UP000276776"/>
    </source>
</evidence>
<dbReference type="PANTHER" id="PTHR11089">
    <property type="entry name" value="GTP-BINDING PROTEIN-RELATED"/>
    <property type="match status" value="1"/>
</dbReference>
<dbReference type="EMBL" id="UYYF01004466">
    <property type="protein sequence ID" value="VDN04435.1"/>
    <property type="molecule type" value="Genomic_DNA"/>
</dbReference>
<dbReference type="GO" id="GO:0005525">
    <property type="term" value="F:GTP binding"/>
    <property type="evidence" value="ECO:0007669"/>
    <property type="project" value="UniProtKB-KW"/>
</dbReference>
<keyword evidence="5" id="KW-0539">Nucleus</keyword>
<dbReference type="PANTHER" id="PTHR11089:SF30">
    <property type="entry name" value="GUANINE NUCLEOTIDE-BINDING PROTEIN-LIKE 3 HOMOLOG"/>
    <property type="match status" value="1"/>
</dbReference>
<evidence type="ECO:0000256" key="7">
    <source>
        <dbReference type="SAM" id="Coils"/>
    </source>
</evidence>
<dbReference type="InterPro" id="IPR050755">
    <property type="entry name" value="TRAFAC_YlqF/YawG_RiboMat"/>
</dbReference>
<feature type="domain" description="CP-type G" evidence="8">
    <location>
        <begin position="157"/>
        <end position="335"/>
    </location>
</feature>
<dbReference type="InterPro" id="IPR027417">
    <property type="entry name" value="P-loop_NTPase"/>
</dbReference>
<dbReference type="Gene3D" id="3.40.50.300">
    <property type="entry name" value="P-loop containing nucleotide triphosphate hydrolases"/>
    <property type="match status" value="1"/>
</dbReference>
<sequence>MAKYCLRKPSKRQSCAKRYKIAKKVRDHNRKLKKEAKKSVYYGPIIPETKKWRAKNKPINVPNDCPFKEEVLMEAREERERIEAKKIEDKKVAKLAKQKCLKFASIGTKRKLEGFCGDLQEVVSKASEQTEEMAKLVRNESIENIAELKQKLLKQYASEVRKTIESADIIIEVLDARDPLGSRSRNIEEDILKSGKRLVLLLNKIDLVPKENVKEWLIYLRQQSPTIAFKASTQKQNDNLGRFETSNLHSSSSKCVGADLVMKLLSNYCRNKNIKESVRVGVIGFPNVGKSSFINSLKRKRVCNVGALPGVTRQMQEIDLDKHIRLLDSPGVVLEMESHLDKSEIALKNAVRIENIADPIAPIRAILRRCCMNSLMIRYNIPQYRGCEQFLALIANKIGRLKKGGIPDLKAAARKILTDWNSGKLRYFTQPPKYVDMSPKLCSTELLSEMSKEFDLNALNKEVKKLVESMFFFLSFWTEDICNIYVSLELPTRCSVKRSIQYDPTVPAEEDDGQNYDVSMEVDDTAGRTFISEVKRNKTQEKGDTNEYSFPESFAIDGNSQINRAIKLAVKKKKQRNKKLEKRTEEMINTMTATSLSDKQENYNFDTIED</sequence>
<evidence type="ECO:0000256" key="3">
    <source>
        <dbReference type="ARBA" id="ARBA00023054"/>
    </source>
</evidence>
<dbReference type="FunFam" id="1.10.1580.10:FF:000002">
    <property type="entry name" value="Guanine nucleotide-binding protein-like 3 (nucleolar)-like"/>
    <property type="match status" value="1"/>
</dbReference>
<dbReference type="OrthoDB" id="444945at2759"/>
<keyword evidence="2" id="KW-0547">Nucleotide-binding</keyword>
<evidence type="ECO:0000313" key="11">
    <source>
        <dbReference type="WBParaSite" id="TCLT_0000703001-mRNA-1"/>
    </source>
</evidence>
<dbReference type="AlphaFoldDB" id="A0A0N5D2C5"/>
<dbReference type="PROSITE" id="PS51721">
    <property type="entry name" value="G_CP"/>
    <property type="match status" value="1"/>
</dbReference>
<dbReference type="GO" id="GO:0005730">
    <property type="term" value="C:nucleolus"/>
    <property type="evidence" value="ECO:0007669"/>
    <property type="project" value="TreeGrafter"/>
</dbReference>
<name>A0A0N5D2C5_THECL</name>
<evidence type="ECO:0000256" key="4">
    <source>
        <dbReference type="ARBA" id="ARBA00023134"/>
    </source>
</evidence>
<comment type="subcellular location">
    <subcellularLocation>
        <location evidence="1">Nucleus</location>
    </subcellularLocation>
</comment>
<dbReference type="STRING" id="103827.A0A0N5D2C5"/>
<feature type="coiled-coil region" evidence="7">
    <location>
        <begin position="563"/>
        <end position="590"/>
    </location>
</feature>
<keyword evidence="4" id="KW-0342">GTP-binding</keyword>
<dbReference type="FunFam" id="3.40.50.300:FF:000493">
    <property type="entry name" value="Guanine nucleotide-binding protein-like 3-like protein"/>
    <property type="match status" value="1"/>
</dbReference>